<protein>
    <submittedName>
        <fullName evidence="2">Uncharacterized protein</fullName>
    </submittedName>
</protein>
<keyword evidence="3" id="KW-1185">Reference proteome</keyword>
<feature type="region of interest" description="Disordered" evidence="1">
    <location>
        <begin position="140"/>
        <end position="171"/>
    </location>
</feature>
<reference evidence="2 3" key="1">
    <citation type="submission" date="2024-09" db="EMBL/GenBank/DDBJ databases">
        <title>Chromosome-scale assembly of Riccia fluitans.</title>
        <authorList>
            <person name="Paukszto L."/>
            <person name="Sawicki J."/>
            <person name="Karawczyk K."/>
            <person name="Piernik-Szablinska J."/>
            <person name="Szczecinska M."/>
            <person name="Mazdziarz M."/>
        </authorList>
    </citation>
    <scope>NUCLEOTIDE SEQUENCE [LARGE SCALE GENOMIC DNA]</scope>
    <source>
        <strain evidence="2">Rf_01</strain>
        <tissue evidence="2">Aerial parts of the thallus</tissue>
    </source>
</reference>
<comment type="caution">
    <text evidence="2">The sequence shown here is derived from an EMBL/GenBank/DDBJ whole genome shotgun (WGS) entry which is preliminary data.</text>
</comment>
<evidence type="ECO:0000313" key="2">
    <source>
        <dbReference type="EMBL" id="KAL2653044.1"/>
    </source>
</evidence>
<dbReference type="AlphaFoldDB" id="A0ABD1ZS92"/>
<gene>
    <name evidence="2" type="ORF">R1flu_021172</name>
</gene>
<sequence length="171" mass="18954">MRHRSFRWKSPTAVNGRKLERREDSLEMVGRGRHITRKAGKIGCIEWVVGNRSEENVSDRGGRVCISSPRSRGLYIVQGERGDLSSLTAGDRKEESEEAQNQVGGRKLVLSCVVQKAQRGLESEWSLIRMMMLVAVGSASASSSRTKTPGLLSEHTDSFFKNGETSRRGCS</sequence>
<evidence type="ECO:0000256" key="1">
    <source>
        <dbReference type="SAM" id="MobiDB-lite"/>
    </source>
</evidence>
<proteinExistence type="predicted"/>
<name>A0ABD1ZS92_9MARC</name>
<feature type="compositionally biased region" description="Basic and acidic residues" evidence="1">
    <location>
        <begin position="154"/>
        <end position="171"/>
    </location>
</feature>
<evidence type="ECO:0000313" key="3">
    <source>
        <dbReference type="Proteomes" id="UP001605036"/>
    </source>
</evidence>
<organism evidence="2 3">
    <name type="scientific">Riccia fluitans</name>
    <dbReference type="NCBI Taxonomy" id="41844"/>
    <lineage>
        <taxon>Eukaryota</taxon>
        <taxon>Viridiplantae</taxon>
        <taxon>Streptophyta</taxon>
        <taxon>Embryophyta</taxon>
        <taxon>Marchantiophyta</taxon>
        <taxon>Marchantiopsida</taxon>
        <taxon>Marchantiidae</taxon>
        <taxon>Marchantiales</taxon>
        <taxon>Ricciaceae</taxon>
        <taxon>Riccia</taxon>
    </lineage>
</organism>
<dbReference type="Proteomes" id="UP001605036">
    <property type="component" value="Unassembled WGS sequence"/>
</dbReference>
<accession>A0ABD1ZS92</accession>
<dbReference type="EMBL" id="JBHFFA010000001">
    <property type="protein sequence ID" value="KAL2653044.1"/>
    <property type="molecule type" value="Genomic_DNA"/>
</dbReference>